<sequence length="85" mass="9596">MENHALSELRLLNQLLLGIIIATNIGFFLFLYTSSFPGLSYVGIGIGASIILWCWLGNRCLLFVFGFIATTTVFTITYEWTTIFH</sequence>
<dbReference type="EMBL" id="RXNT01000003">
    <property type="protein sequence ID" value="RTR35142.1"/>
    <property type="molecule type" value="Genomic_DNA"/>
</dbReference>
<proteinExistence type="predicted"/>
<dbReference type="AlphaFoldDB" id="A0A3S0J050"/>
<evidence type="ECO:0000256" key="1">
    <source>
        <dbReference type="SAM" id="Phobius"/>
    </source>
</evidence>
<reference evidence="2 3" key="1">
    <citation type="submission" date="2018-12" db="EMBL/GenBank/DDBJ databases">
        <title>Bacillus yapensis draft genome sequence.</title>
        <authorList>
            <person name="Yu L."/>
            <person name="Xu X."/>
            <person name="Tang X."/>
        </authorList>
    </citation>
    <scope>NUCLEOTIDE SEQUENCE [LARGE SCALE GENOMIC DNA]</scope>
    <source>
        <strain evidence="2 3">XXST-01</strain>
    </source>
</reference>
<feature type="transmembrane region" description="Helical" evidence="1">
    <location>
        <begin position="61"/>
        <end position="80"/>
    </location>
</feature>
<keyword evidence="1" id="KW-0472">Membrane</keyword>
<feature type="transmembrane region" description="Helical" evidence="1">
    <location>
        <begin position="12"/>
        <end position="32"/>
    </location>
</feature>
<feature type="transmembrane region" description="Helical" evidence="1">
    <location>
        <begin position="38"/>
        <end position="56"/>
    </location>
</feature>
<name>A0A3S0J050_9BACI</name>
<evidence type="ECO:0000313" key="2">
    <source>
        <dbReference type="EMBL" id="RTR35142.1"/>
    </source>
</evidence>
<dbReference type="OrthoDB" id="2453380at2"/>
<evidence type="ECO:0000313" key="3">
    <source>
        <dbReference type="Proteomes" id="UP000271374"/>
    </source>
</evidence>
<keyword evidence="3" id="KW-1185">Reference proteome</keyword>
<dbReference type="RefSeq" id="WP_126406789.1">
    <property type="nucleotide sequence ID" value="NZ_RXNT01000003.1"/>
</dbReference>
<keyword evidence="1" id="KW-0812">Transmembrane</keyword>
<accession>A0A3S0J050</accession>
<organism evidence="2 3">
    <name type="scientific">Bacillus yapensis</name>
    <dbReference type="NCBI Taxonomy" id="2492960"/>
    <lineage>
        <taxon>Bacteria</taxon>
        <taxon>Bacillati</taxon>
        <taxon>Bacillota</taxon>
        <taxon>Bacilli</taxon>
        <taxon>Bacillales</taxon>
        <taxon>Bacillaceae</taxon>
        <taxon>Bacillus</taxon>
    </lineage>
</organism>
<keyword evidence="1" id="KW-1133">Transmembrane helix</keyword>
<protein>
    <submittedName>
        <fullName evidence="2">Uncharacterized protein</fullName>
    </submittedName>
</protein>
<dbReference type="Proteomes" id="UP000271374">
    <property type="component" value="Unassembled WGS sequence"/>
</dbReference>
<comment type="caution">
    <text evidence="2">The sequence shown here is derived from an EMBL/GenBank/DDBJ whole genome shotgun (WGS) entry which is preliminary data.</text>
</comment>
<gene>
    <name evidence="2" type="ORF">EKG37_04455</name>
</gene>